<feature type="compositionally biased region" description="Low complexity" evidence="1">
    <location>
        <begin position="17"/>
        <end position="39"/>
    </location>
</feature>
<dbReference type="EMBL" id="JAHRIO010041172">
    <property type="protein sequence ID" value="MEQ2171952.1"/>
    <property type="molecule type" value="Genomic_DNA"/>
</dbReference>
<evidence type="ECO:0000256" key="1">
    <source>
        <dbReference type="SAM" id="MobiDB-lite"/>
    </source>
</evidence>
<feature type="region of interest" description="Disordered" evidence="1">
    <location>
        <begin position="1"/>
        <end position="145"/>
    </location>
</feature>
<feature type="compositionally biased region" description="Polar residues" evidence="1">
    <location>
        <begin position="287"/>
        <end position="298"/>
    </location>
</feature>
<gene>
    <name evidence="2" type="ORF">GOODEAATRI_015842</name>
</gene>
<keyword evidence="3" id="KW-1185">Reference proteome</keyword>
<dbReference type="Proteomes" id="UP001476798">
    <property type="component" value="Unassembled WGS sequence"/>
</dbReference>
<sequence>NPSFLLISDASDRQPRSASLSSDDVVGLSQSQQSLSRSSTLPYDHTPQRAQPQRGGGARARPRPGSPGSEMLSTGSTDELMADYFTRSSAPSAPSARDQVTPTSYVSPTVHSSNQRPGQSVKPSPRQPVGQSPALSQTVTQRTGQSLSRAFSLASADLLCSQGPDSYRGNKVDGVVRRQGGGGTQHERPMSARFAASDFLSPTIHHATSLNLQAERSAERERDRGRTISRNSHRAEVAMVTPVRPMRPDEASEGADVLTEGQPGDSSHSNKEGDRVQSGSLERPKSTPASPDPNNDPQTVWYEYGCV</sequence>
<evidence type="ECO:0000313" key="3">
    <source>
        <dbReference type="Proteomes" id="UP001476798"/>
    </source>
</evidence>
<feature type="non-terminal residue" evidence="2">
    <location>
        <position position="1"/>
    </location>
</feature>
<accession>A0ABV0NKP4</accession>
<feature type="region of interest" description="Disordered" evidence="1">
    <location>
        <begin position="160"/>
        <end position="307"/>
    </location>
</feature>
<organism evidence="2 3">
    <name type="scientific">Goodea atripinnis</name>
    <dbReference type="NCBI Taxonomy" id="208336"/>
    <lineage>
        <taxon>Eukaryota</taxon>
        <taxon>Metazoa</taxon>
        <taxon>Chordata</taxon>
        <taxon>Craniata</taxon>
        <taxon>Vertebrata</taxon>
        <taxon>Euteleostomi</taxon>
        <taxon>Actinopterygii</taxon>
        <taxon>Neopterygii</taxon>
        <taxon>Teleostei</taxon>
        <taxon>Neoteleostei</taxon>
        <taxon>Acanthomorphata</taxon>
        <taxon>Ovalentaria</taxon>
        <taxon>Atherinomorphae</taxon>
        <taxon>Cyprinodontiformes</taxon>
        <taxon>Goodeidae</taxon>
        <taxon>Goodea</taxon>
    </lineage>
</organism>
<name>A0ABV0NKP4_9TELE</name>
<feature type="compositionally biased region" description="Polar residues" evidence="1">
    <location>
        <begin position="98"/>
        <end position="122"/>
    </location>
</feature>
<reference evidence="2 3" key="1">
    <citation type="submission" date="2021-06" db="EMBL/GenBank/DDBJ databases">
        <authorList>
            <person name="Palmer J.M."/>
        </authorList>
    </citation>
    <scope>NUCLEOTIDE SEQUENCE [LARGE SCALE GENOMIC DNA]</scope>
    <source>
        <strain evidence="2 3">GA_2019</strain>
        <tissue evidence="2">Muscle</tissue>
    </source>
</reference>
<protein>
    <submittedName>
        <fullName evidence="2">Uncharacterized protein</fullName>
    </submittedName>
</protein>
<evidence type="ECO:0000313" key="2">
    <source>
        <dbReference type="EMBL" id="MEQ2171952.1"/>
    </source>
</evidence>
<proteinExistence type="predicted"/>
<comment type="caution">
    <text evidence="2">The sequence shown here is derived from an EMBL/GenBank/DDBJ whole genome shotgun (WGS) entry which is preliminary data.</text>
</comment>
<feature type="compositionally biased region" description="Polar residues" evidence="1">
    <location>
        <begin position="129"/>
        <end position="145"/>
    </location>
</feature>
<feature type="compositionally biased region" description="Basic and acidic residues" evidence="1">
    <location>
        <begin position="216"/>
        <end position="226"/>
    </location>
</feature>